<feature type="compositionally biased region" description="Pro residues" evidence="1">
    <location>
        <begin position="94"/>
        <end position="103"/>
    </location>
</feature>
<accession>A0ABR9HIB5</accession>
<proteinExistence type="predicted"/>
<gene>
    <name evidence="2" type="ORF">H4W79_002984</name>
</gene>
<comment type="caution">
    <text evidence="2">The sequence shown here is derived from an EMBL/GenBank/DDBJ whole genome shotgun (WGS) entry which is preliminary data.</text>
</comment>
<name>A0ABR9HIB5_9ACTN</name>
<dbReference type="EMBL" id="JADBDY010000001">
    <property type="protein sequence ID" value="MBE1458770.1"/>
    <property type="molecule type" value="Genomic_DNA"/>
</dbReference>
<reference evidence="2 3" key="1">
    <citation type="submission" date="2020-10" db="EMBL/GenBank/DDBJ databases">
        <title>Sequencing the genomes of 1000 actinobacteria strains.</title>
        <authorList>
            <person name="Klenk H.-P."/>
        </authorList>
    </citation>
    <scope>NUCLEOTIDE SEQUENCE [LARGE SCALE GENOMIC DNA]</scope>
    <source>
        <strain evidence="2 3">DSM 45157</strain>
    </source>
</reference>
<protein>
    <recommendedName>
        <fullName evidence="4">Helix-turn-helix domain-containing protein</fullName>
    </recommendedName>
</protein>
<evidence type="ECO:0000256" key="1">
    <source>
        <dbReference type="SAM" id="MobiDB-lite"/>
    </source>
</evidence>
<dbReference type="Proteomes" id="UP000598217">
    <property type="component" value="Unassembled WGS sequence"/>
</dbReference>
<evidence type="ECO:0008006" key="4">
    <source>
        <dbReference type="Google" id="ProtNLM"/>
    </source>
</evidence>
<feature type="region of interest" description="Disordered" evidence="1">
    <location>
        <begin position="228"/>
        <end position="253"/>
    </location>
</feature>
<dbReference type="RefSeq" id="WP_191269128.1">
    <property type="nucleotide sequence ID" value="NZ_BMXJ01000003.1"/>
</dbReference>
<organism evidence="2 3">
    <name type="scientific">Nocardiopsis terrae</name>
    <dbReference type="NCBI Taxonomy" id="372655"/>
    <lineage>
        <taxon>Bacteria</taxon>
        <taxon>Bacillati</taxon>
        <taxon>Actinomycetota</taxon>
        <taxon>Actinomycetes</taxon>
        <taxon>Streptosporangiales</taxon>
        <taxon>Nocardiopsidaceae</taxon>
        <taxon>Nocardiopsis</taxon>
    </lineage>
</organism>
<sequence length="253" mass="28503">MLSPDEPTRLVTLAEWAREHGLSESYALRQLPYQVDDFPAPETTRTLIRYQHAEPIDLPDHDSDSEVTLTGFARVLGVSAHLITQTRDKDPSLLPDPLPPPTRPTRGRPTHRYRLGDLLTWWNNRPPITRGSVQVGLYDPVKLAPFEPRRNKPVELSGHDPNSEVTLGRFATLIGLNRSTVSQYKRKTPDALPDTVEGYRHDRLPPYTRAKFRLGDLLNWWNSRPGSVAGYRSQEGGTASPRHAPQTPATDPD</sequence>
<evidence type="ECO:0000313" key="3">
    <source>
        <dbReference type="Proteomes" id="UP000598217"/>
    </source>
</evidence>
<feature type="region of interest" description="Disordered" evidence="1">
    <location>
        <begin position="86"/>
        <end position="110"/>
    </location>
</feature>
<evidence type="ECO:0000313" key="2">
    <source>
        <dbReference type="EMBL" id="MBE1458770.1"/>
    </source>
</evidence>
<keyword evidence="3" id="KW-1185">Reference proteome</keyword>